<protein>
    <recommendedName>
        <fullName evidence="4">Secreted protein</fullName>
    </recommendedName>
</protein>
<evidence type="ECO:0000313" key="2">
    <source>
        <dbReference type="EMBL" id="KAJ3986171.1"/>
    </source>
</evidence>
<evidence type="ECO:0000256" key="1">
    <source>
        <dbReference type="SAM" id="SignalP"/>
    </source>
</evidence>
<comment type="caution">
    <text evidence="2">The sequence shown here is derived from an EMBL/GenBank/DDBJ whole genome shotgun (WGS) entry which is preliminary data.</text>
</comment>
<keyword evidence="1" id="KW-0732">Signal</keyword>
<dbReference type="AlphaFoldDB" id="A0AA38UV36"/>
<accession>A0AA38UV36</accession>
<proteinExistence type="predicted"/>
<organism evidence="2 3">
    <name type="scientific">Lentinula detonsa</name>
    <dbReference type="NCBI Taxonomy" id="2804962"/>
    <lineage>
        <taxon>Eukaryota</taxon>
        <taxon>Fungi</taxon>
        <taxon>Dikarya</taxon>
        <taxon>Basidiomycota</taxon>
        <taxon>Agaricomycotina</taxon>
        <taxon>Agaricomycetes</taxon>
        <taxon>Agaricomycetidae</taxon>
        <taxon>Agaricales</taxon>
        <taxon>Marasmiineae</taxon>
        <taxon>Omphalotaceae</taxon>
        <taxon>Lentinula</taxon>
    </lineage>
</organism>
<dbReference type="EMBL" id="MU801946">
    <property type="protein sequence ID" value="KAJ3986171.1"/>
    <property type="molecule type" value="Genomic_DNA"/>
</dbReference>
<feature type="signal peptide" evidence="1">
    <location>
        <begin position="1"/>
        <end position="33"/>
    </location>
</feature>
<sequence length="110" mass="12473">MNCRKGNGRHILFLTHTLPSLTLLPFFLNVSDCCCTWRRFTNRGKLCLYSCSLVKSLGYDGPNSVMGSSGAKQTYSSMQWGDQLCFAFHACTIIYERHRILPKLECMLPA</sequence>
<evidence type="ECO:0008006" key="4">
    <source>
        <dbReference type="Google" id="ProtNLM"/>
    </source>
</evidence>
<evidence type="ECO:0000313" key="3">
    <source>
        <dbReference type="Proteomes" id="UP001163850"/>
    </source>
</evidence>
<reference evidence="2" key="1">
    <citation type="submission" date="2022-08" db="EMBL/GenBank/DDBJ databases">
        <authorList>
            <consortium name="DOE Joint Genome Institute"/>
            <person name="Min B."/>
            <person name="Riley R."/>
            <person name="Sierra-Patev S."/>
            <person name="Naranjo-Ortiz M."/>
            <person name="Looney B."/>
            <person name="Konkel Z."/>
            <person name="Slot J.C."/>
            <person name="Sakamoto Y."/>
            <person name="Steenwyk J.L."/>
            <person name="Rokas A."/>
            <person name="Carro J."/>
            <person name="Camarero S."/>
            <person name="Ferreira P."/>
            <person name="Molpeceres G."/>
            <person name="Ruiz-Duenas F.J."/>
            <person name="Serrano A."/>
            <person name="Henrissat B."/>
            <person name="Drula E."/>
            <person name="Hughes K.W."/>
            <person name="Mata J.L."/>
            <person name="Ishikawa N.K."/>
            <person name="Vargas-Isla R."/>
            <person name="Ushijima S."/>
            <person name="Smith C.A."/>
            <person name="Ahrendt S."/>
            <person name="Andreopoulos W."/>
            <person name="He G."/>
            <person name="Labutti K."/>
            <person name="Lipzen A."/>
            <person name="Ng V."/>
            <person name="Sandor L."/>
            <person name="Barry K."/>
            <person name="Martinez A.T."/>
            <person name="Xiao Y."/>
            <person name="Gibbons J.G."/>
            <person name="Terashima K."/>
            <person name="Hibbett D.S."/>
            <person name="Grigoriev I.V."/>
        </authorList>
    </citation>
    <scope>NUCLEOTIDE SEQUENCE</scope>
    <source>
        <strain evidence="2">TFB7829</strain>
    </source>
</reference>
<dbReference type="Proteomes" id="UP001163850">
    <property type="component" value="Unassembled WGS sequence"/>
</dbReference>
<gene>
    <name evidence="2" type="ORF">F5890DRAFT_1023904</name>
</gene>
<name>A0AA38UV36_9AGAR</name>
<feature type="chain" id="PRO_5041332632" description="Secreted protein" evidence="1">
    <location>
        <begin position="34"/>
        <end position="110"/>
    </location>
</feature>